<feature type="domain" description="Major facilitator superfamily (MFS) profile" evidence="7">
    <location>
        <begin position="22"/>
        <end position="395"/>
    </location>
</feature>
<proteinExistence type="predicted"/>
<comment type="caution">
    <text evidence="8">The sequence shown here is derived from an EMBL/GenBank/DDBJ whole genome shotgun (WGS) entry which is preliminary data.</text>
</comment>
<keyword evidence="2" id="KW-0813">Transport</keyword>
<dbReference type="InterPro" id="IPR020846">
    <property type="entry name" value="MFS_dom"/>
</dbReference>
<dbReference type="EMBL" id="JAFBEV010000006">
    <property type="protein sequence ID" value="MBM7657505.1"/>
    <property type="molecule type" value="Genomic_DNA"/>
</dbReference>
<feature type="transmembrane region" description="Helical" evidence="6">
    <location>
        <begin position="369"/>
        <end position="390"/>
    </location>
</feature>
<evidence type="ECO:0000256" key="2">
    <source>
        <dbReference type="ARBA" id="ARBA00022448"/>
    </source>
</evidence>
<keyword evidence="5 6" id="KW-0472">Membrane</keyword>
<name>A0ABS2Q6W3_9BACL</name>
<feature type="transmembrane region" description="Helical" evidence="6">
    <location>
        <begin position="22"/>
        <end position="44"/>
    </location>
</feature>
<keyword evidence="4 6" id="KW-1133">Transmembrane helix</keyword>
<dbReference type="PANTHER" id="PTHR43129:SF1">
    <property type="entry name" value="FOSMIDOMYCIN RESISTANCE PROTEIN"/>
    <property type="match status" value="1"/>
</dbReference>
<dbReference type="CDD" id="cd17478">
    <property type="entry name" value="MFS_FsR"/>
    <property type="match status" value="1"/>
</dbReference>
<feature type="transmembrane region" description="Helical" evidence="6">
    <location>
        <begin position="341"/>
        <end position="363"/>
    </location>
</feature>
<comment type="subcellular location">
    <subcellularLocation>
        <location evidence="1">Cell membrane</location>
        <topology evidence="1">Multi-pass membrane protein</topology>
    </subcellularLocation>
</comment>
<organism evidence="8 9">
    <name type="scientific">Sporolactobacillus spathodeae</name>
    <dbReference type="NCBI Taxonomy" id="1465502"/>
    <lineage>
        <taxon>Bacteria</taxon>
        <taxon>Bacillati</taxon>
        <taxon>Bacillota</taxon>
        <taxon>Bacilli</taxon>
        <taxon>Bacillales</taxon>
        <taxon>Sporolactobacillaceae</taxon>
        <taxon>Sporolactobacillus</taxon>
    </lineage>
</organism>
<keyword evidence="3 6" id="KW-0812">Transmembrane</keyword>
<dbReference type="Pfam" id="PF07690">
    <property type="entry name" value="MFS_1"/>
    <property type="match status" value="1"/>
</dbReference>
<feature type="transmembrane region" description="Helical" evidence="6">
    <location>
        <begin position="56"/>
        <end position="79"/>
    </location>
</feature>
<evidence type="ECO:0000256" key="3">
    <source>
        <dbReference type="ARBA" id="ARBA00022692"/>
    </source>
</evidence>
<dbReference type="InterPro" id="IPR036259">
    <property type="entry name" value="MFS_trans_sf"/>
</dbReference>
<evidence type="ECO:0000256" key="5">
    <source>
        <dbReference type="ARBA" id="ARBA00023136"/>
    </source>
</evidence>
<feature type="transmembrane region" description="Helical" evidence="6">
    <location>
        <begin position="257"/>
        <end position="277"/>
    </location>
</feature>
<evidence type="ECO:0000313" key="9">
    <source>
        <dbReference type="Proteomes" id="UP000823201"/>
    </source>
</evidence>
<sequence>MNLALNRAHEVPVRRLGAKRELFFLSATHFLNDVMTTGIVPALLPLYKSTFHLSYLQAGLILFVSMITSSISQPLFGVITDKKPKSWFLPIGICLTGFGLTASGFASAYWLLLILIGISGIGSGIFHPEASRGAYMAAGTARGMAQAIFQVGGNFGQSVGVLLLPLFLIATGLRGLGWFSLATVVGLALVLSILPWYKQSLVQNEARKKTIKGRNHLAGLMLLTGVVILRSWTQIGVAGFLPFLYLHQGFSLKHGDLLTFIFLFAGAVGTLIGGRFSDRISRKWLLLVSMAITVPFAWILPHVHGVLSIIVLFLFGFFVLSSFAVTVVYGQMMFPKNIGLVSGLMVGFGIGAGGIGATMIGWLSDQFGVYTIFNFLAFLPLAAAALCLLLPSEKKLLQNQ</sequence>
<evidence type="ECO:0000256" key="6">
    <source>
        <dbReference type="SAM" id="Phobius"/>
    </source>
</evidence>
<dbReference type="Gene3D" id="1.20.1250.20">
    <property type="entry name" value="MFS general substrate transporter like domains"/>
    <property type="match status" value="1"/>
</dbReference>
<feature type="transmembrane region" description="Helical" evidence="6">
    <location>
        <begin position="86"/>
        <end position="102"/>
    </location>
</feature>
<evidence type="ECO:0000313" key="8">
    <source>
        <dbReference type="EMBL" id="MBM7657505.1"/>
    </source>
</evidence>
<feature type="transmembrane region" description="Helical" evidence="6">
    <location>
        <begin position="147"/>
        <end position="170"/>
    </location>
</feature>
<dbReference type="RefSeq" id="WP_205005849.1">
    <property type="nucleotide sequence ID" value="NZ_CBCRXA010000014.1"/>
</dbReference>
<dbReference type="SUPFAM" id="SSF103473">
    <property type="entry name" value="MFS general substrate transporter"/>
    <property type="match status" value="1"/>
</dbReference>
<feature type="transmembrane region" description="Helical" evidence="6">
    <location>
        <begin position="108"/>
        <end position="126"/>
    </location>
</feature>
<reference evidence="8 9" key="1">
    <citation type="submission" date="2021-01" db="EMBL/GenBank/DDBJ databases">
        <title>Genomic Encyclopedia of Type Strains, Phase IV (KMG-IV): sequencing the most valuable type-strain genomes for metagenomic binning, comparative biology and taxonomic classification.</title>
        <authorList>
            <person name="Goeker M."/>
        </authorList>
    </citation>
    <scope>NUCLEOTIDE SEQUENCE [LARGE SCALE GENOMIC DNA]</scope>
    <source>
        <strain evidence="8 9">DSM 100968</strain>
    </source>
</reference>
<dbReference type="InterPro" id="IPR011701">
    <property type="entry name" value="MFS"/>
</dbReference>
<evidence type="ECO:0000256" key="4">
    <source>
        <dbReference type="ARBA" id="ARBA00022989"/>
    </source>
</evidence>
<evidence type="ECO:0000256" key="1">
    <source>
        <dbReference type="ARBA" id="ARBA00004651"/>
    </source>
</evidence>
<feature type="transmembrane region" description="Helical" evidence="6">
    <location>
        <begin position="176"/>
        <end position="197"/>
    </location>
</feature>
<feature type="transmembrane region" description="Helical" evidence="6">
    <location>
        <begin position="217"/>
        <end position="245"/>
    </location>
</feature>
<protein>
    <submittedName>
        <fullName evidence="8">FSR family fosmidomycin resistance protein-like MFS transporter</fullName>
    </submittedName>
</protein>
<feature type="transmembrane region" description="Helical" evidence="6">
    <location>
        <begin position="284"/>
        <end position="300"/>
    </location>
</feature>
<feature type="transmembrane region" description="Helical" evidence="6">
    <location>
        <begin position="306"/>
        <end position="329"/>
    </location>
</feature>
<dbReference type="PANTHER" id="PTHR43129">
    <property type="entry name" value="FOSMIDOMYCIN RESISTANCE PROTEIN"/>
    <property type="match status" value="1"/>
</dbReference>
<evidence type="ECO:0000259" key="7">
    <source>
        <dbReference type="PROSITE" id="PS50850"/>
    </source>
</evidence>
<dbReference type="Proteomes" id="UP000823201">
    <property type="component" value="Unassembled WGS sequence"/>
</dbReference>
<accession>A0ABS2Q6W3</accession>
<dbReference type="PROSITE" id="PS50850">
    <property type="entry name" value="MFS"/>
    <property type="match status" value="1"/>
</dbReference>
<keyword evidence="9" id="KW-1185">Reference proteome</keyword>
<gene>
    <name evidence="8" type="ORF">JOC27_000954</name>
</gene>